<protein>
    <submittedName>
        <fullName evidence="2">Uncharacterized protein</fullName>
    </submittedName>
</protein>
<name>A0AA38J2Z8_9CUCU</name>
<keyword evidence="3" id="KW-1185">Reference proteome</keyword>
<dbReference type="EMBL" id="JALNTZ010000001">
    <property type="protein sequence ID" value="KAJ3665051.1"/>
    <property type="molecule type" value="Genomic_DNA"/>
</dbReference>
<evidence type="ECO:0000313" key="2">
    <source>
        <dbReference type="EMBL" id="KAJ3665051.1"/>
    </source>
</evidence>
<feature type="region of interest" description="Disordered" evidence="1">
    <location>
        <begin position="1"/>
        <end position="35"/>
    </location>
</feature>
<gene>
    <name evidence="2" type="ORF">Zmor_000566</name>
</gene>
<dbReference type="Proteomes" id="UP001168821">
    <property type="component" value="Unassembled WGS sequence"/>
</dbReference>
<feature type="compositionally biased region" description="Basic and acidic residues" evidence="1">
    <location>
        <begin position="7"/>
        <end position="21"/>
    </location>
</feature>
<accession>A0AA38J2Z8</accession>
<proteinExistence type="predicted"/>
<evidence type="ECO:0000256" key="1">
    <source>
        <dbReference type="SAM" id="MobiDB-lite"/>
    </source>
</evidence>
<organism evidence="2 3">
    <name type="scientific">Zophobas morio</name>
    <dbReference type="NCBI Taxonomy" id="2755281"/>
    <lineage>
        <taxon>Eukaryota</taxon>
        <taxon>Metazoa</taxon>
        <taxon>Ecdysozoa</taxon>
        <taxon>Arthropoda</taxon>
        <taxon>Hexapoda</taxon>
        <taxon>Insecta</taxon>
        <taxon>Pterygota</taxon>
        <taxon>Neoptera</taxon>
        <taxon>Endopterygota</taxon>
        <taxon>Coleoptera</taxon>
        <taxon>Polyphaga</taxon>
        <taxon>Cucujiformia</taxon>
        <taxon>Tenebrionidae</taxon>
        <taxon>Zophobas</taxon>
    </lineage>
</organism>
<dbReference type="AlphaFoldDB" id="A0AA38J2Z8"/>
<comment type="caution">
    <text evidence="2">The sequence shown here is derived from an EMBL/GenBank/DDBJ whole genome shotgun (WGS) entry which is preliminary data.</text>
</comment>
<evidence type="ECO:0000313" key="3">
    <source>
        <dbReference type="Proteomes" id="UP001168821"/>
    </source>
</evidence>
<reference evidence="2" key="1">
    <citation type="journal article" date="2023" name="G3 (Bethesda)">
        <title>Whole genome assemblies of Zophobas morio and Tenebrio molitor.</title>
        <authorList>
            <person name="Kaur S."/>
            <person name="Stinson S.A."/>
            <person name="diCenzo G.C."/>
        </authorList>
    </citation>
    <scope>NUCLEOTIDE SEQUENCE</scope>
    <source>
        <strain evidence="2">QUZm001</strain>
    </source>
</reference>
<sequence length="90" mass="10588">MKKKQREAKSKHSKNKLEQKSTTEPPDSEEEESFSKWLRSSEGLENLKLFVIGNSVLIFLLVSWPQIKETLETAYYMYIEYQNNVSLTNQ</sequence>